<evidence type="ECO:0000313" key="5">
    <source>
        <dbReference type="Proteomes" id="UP000509510"/>
    </source>
</evidence>
<dbReference type="AlphaFoldDB" id="A0A7H8R1R7"/>
<evidence type="ECO:0000259" key="3">
    <source>
        <dbReference type="SMART" id="SM00829"/>
    </source>
</evidence>
<dbReference type="SUPFAM" id="SSF51735">
    <property type="entry name" value="NAD(P)-binding Rossmann-fold domains"/>
    <property type="match status" value="1"/>
</dbReference>
<organism evidence="4 5">
    <name type="scientific">Talaromyces rugulosus</name>
    <name type="common">Penicillium rugulosum</name>
    <dbReference type="NCBI Taxonomy" id="121627"/>
    <lineage>
        <taxon>Eukaryota</taxon>
        <taxon>Fungi</taxon>
        <taxon>Dikarya</taxon>
        <taxon>Ascomycota</taxon>
        <taxon>Pezizomycotina</taxon>
        <taxon>Eurotiomycetes</taxon>
        <taxon>Eurotiomycetidae</taxon>
        <taxon>Eurotiales</taxon>
        <taxon>Trichocomaceae</taxon>
        <taxon>Talaromyces</taxon>
        <taxon>Talaromyces sect. Islandici</taxon>
    </lineage>
</organism>
<comment type="similarity">
    <text evidence="1">Belongs to the zinc-containing alcohol dehydrogenase family.</text>
</comment>
<keyword evidence="5" id="KW-1185">Reference proteome</keyword>
<dbReference type="Proteomes" id="UP000509510">
    <property type="component" value="Chromosome IV"/>
</dbReference>
<dbReference type="InterPro" id="IPR011032">
    <property type="entry name" value="GroES-like_sf"/>
</dbReference>
<dbReference type="OrthoDB" id="48317at2759"/>
<dbReference type="InterPro" id="IPR020843">
    <property type="entry name" value="ER"/>
</dbReference>
<proteinExistence type="inferred from homology"/>
<dbReference type="PANTHER" id="PTHR45348">
    <property type="entry name" value="HYPOTHETICAL OXIDOREDUCTASE (EUROFUNG)"/>
    <property type="match status" value="1"/>
</dbReference>
<reference evidence="5" key="1">
    <citation type="submission" date="2020-06" db="EMBL/GenBank/DDBJ databases">
        <title>A chromosome-scale genome assembly of Talaromyces rugulosus W13939.</title>
        <authorList>
            <person name="Wang B."/>
            <person name="Guo L."/>
            <person name="Ye K."/>
            <person name="Wang L."/>
        </authorList>
    </citation>
    <scope>NUCLEOTIDE SEQUENCE [LARGE SCALE GENOMIC DNA]</scope>
    <source>
        <strain evidence="5">W13939</strain>
    </source>
</reference>
<dbReference type="KEGG" id="trg:TRUGW13939_06805"/>
<dbReference type="InterPro" id="IPR047122">
    <property type="entry name" value="Trans-enoyl_RdTase-like"/>
</dbReference>
<feature type="domain" description="Enoyl reductase (ER)" evidence="3">
    <location>
        <begin position="15"/>
        <end position="349"/>
    </location>
</feature>
<dbReference type="Gene3D" id="3.40.50.720">
    <property type="entry name" value="NAD(P)-binding Rossmann-like Domain"/>
    <property type="match status" value="1"/>
</dbReference>
<dbReference type="RefSeq" id="XP_035345842.1">
    <property type="nucleotide sequence ID" value="XM_035489949.1"/>
</dbReference>
<gene>
    <name evidence="4" type="ORF">TRUGW13939_06805</name>
</gene>
<dbReference type="InterPro" id="IPR013149">
    <property type="entry name" value="ADH-like_C"/>
</dbReference>
<dbReference type="GO" id="GO:0016651">
    <property type="term" value="F:oxidoreductase activity, acting on NAD(P)H"/>
    <property type="evidence" value="ECO:0007669"/>
    <property type="project" value="InterPro"/>
</dbReference>
<dbReference type="CDD" id="cd08249">
    <property type="entry name" value="enoyl_reductase_like"/>
    <property type="match status" value="1"/>
</dbReference>
<dbReference type="GeneID" id="55994298"/>
<keyword evidence="2" id="KW-0560">Oxidoreductase</keyword>
<protein>
    <recommendedName>
        <fullName evidence="3">Enoyl reductase (ER) domain-containing protein</fullName>
    </recommendedName>
</protein>
<evidence type="ECO:0000256" key="1">
    <source>
        <dbReference type="ARBA" id="ARBA00008072"/>
    </source>
</evidence>
<dbReference type="Gene3D" id="3.90.180.10">
    <property type="entry name" value="Medium-chain alcohol dehydrogenases, catalytic domain"/>
    <property type="match status" value="1"/>
</dbReference>
<dbReference type="InterPro" id="IPR036291">
    <property type="entry name" value="NAD(P)-bd_dom_sf"/>
</dbReference>
<dbReference type="Pfam" id="PF00107">
    <property type="entry name" value="ADH_zinc_N"/>
    <property type="match status" value="1"/>
</dbReference>
<evidence type="ECO:0000313" key="4">
    <source>
        <dbReference type="EMBL" id="QKX59665.1"/>
    </source>
</evidence>
<evidence type="ECO:0000256" key="2">
    <source>
        <dbReference type="ARBA" id="ARBA00023002"/>
    </source>
</evidence>
<dbReference type="InterPro" id="IPR013154">
    <property type="entry name" value="ADH-like_N"/>
</dbReference>
<dbReference type="SMART" id="SM00829">
    <property type="entry name" value="PKS_ER"/>
    <property type="match status" value="1"/>
</dbReference>
<dbReference type="SUPFAM" id="SSF50129">
    <property type="entry name" value="GroES-like"/>
    <property type="match status" value="1"/>
</dbReference>
<dbReference type="PANTHER" id="PTHR45348:SF2">
    <property type="entry name" value="ZINC-TYPE ALCOHOL DEHYDROGENASE-LIKE PROTEIN C2E1P3.01"/>
    <property type="match status" value="1"/>
</dbReference>
<dbReference type="Pfam" id="PF08240">
    <property type="entry name" value="ADH_N"/>
    <property type="match status" value="1"/>
</dbReference>
<accession>A0A7H8R1R7</accession>
<name>A0A7H8R1R7_TALRU</name>
<sequence length="351" mass="36731">MEVRPNQAAWLVKADTPLQVGNAPLPSAGPGELVVKNAAIAINPLDCHMQDTGIFVQQWPAIFGCDVAGEVHEVGPDVQRFQKGDRVIGHAINLTSGRPEHAAFALYTVVPADKAAILPSSIPFSEGVVVPFALEAAVCALSVQVPGIAMPGVPTPALGLPYPSLQHPEPSSAKTLVIYGGSSSVGSMATQLATAAGIHVISVVGAHNFNFSKRCGASQVIDHQDPSIVDKVVKAIDRANQDEFVGIFDAISTPETYAHDLAILARSGGGHLACTHPPPNEIPANVKAGMIFAINDIAAPVWREYVTPALRTGKIQCLPPPVIVGKGLQHIQDALNRCRAGVSTAKLVVEL</sequence>
<dbReference type="EMBL" id="CP055901">
    <property type="protein sequence ID" value="QKX59665.1"/>
    <property type="molecule type" value="Genomic_DNA"/>
</dbReference>